<comment type="caution">
    <text evidence="1">The sequence shown here is derived from an EMBL/GenBank/DDBJ whole genome shotgun (WGS) entry which is preliminary data.</text>
</comment>
<evidence type="ECO:0008006" key="3">
    <source>
        <dbReference type="Google" id="ProtNLM"/>
    </source>
</evidence>
<evidence type="ECO:0000313" key="1">
    <source>
        <dbReference type="EMBL" id="MEY8042339.1"/>
    </source>
</evidence>
<gene>
    <name evidence="1" type="ORF">AB8O55_23265</name>
</gene>
<sequence length="181" mass="20992">MAISSGRGWRNEFQLRRSVRRLLRDLDIDAPLDVRELCDRLGRQRQREIKLVPYQLPVPGPFGMWSDVGGTDWILYQRDTTPGHQEHIILHEIGHLISGHDSAETGDDIWAQIFPDIPLEMVRRALRRDGYEPHHEWEAEMVATVIKDWARLVDRLQHGSDHAGPTAKRLRGAFDDHQGWL</sequence>
<proteinExistence type="predicted"/>
<evidence type="ECO:0000313" key="2">
    <source>
        <dbReference type="Proteomes" id="UP001564626"/>
    </source>
</evidence>
<dbReference type="RefSeq" id="WP_345365373.1">
    <property type="nucleotide sequence ID" value="NZ_BAABII010000014.1"/>
</dbReference>
<dbReference type="EMBL" id="JBGEHV010000054">
    <property type="protein sequence ID" value="MEY8042339.1"/>
    <property type="molecule type" value="Genomic_DNA"/>
</dbReference>
<accession>A0ABV4CSE3</accession>
<protein>
    <recommendedName>
        <fullName evidence="3">IrrE N-terminal-like domain-containing protein</fullName>
    </recommendedName>
</protein>
<dbReference type="Proteomes" id="UP001564626">
    <property type="component" value="Unassembled WGS sequence"/>
</dbReference>
<reference evidence="1 2" key="1">
    <citation type="submission" date="2024-08" db="EMBL/GenBank/DDBJ databases">
        <title>Genome mining of Saccharopolyspora cebuensis PGLac3 from Nigerian medicinal plant.</title>
        <authorList>
            <person name="Ezeobiora C.E."/>
            <person name="Igbokwe N.H."/>
            <person name="Amin D.H."/>
            <person name="Mendie U.E."/>
        </authorList>
    </citation>
    <scope>NUCLEOTIDE SEQUENCE [LARGE SCALE GENOMIC DNA]</scope>
    <source>
        <strain evidence="1 2">PGLac3</strain>
    </source>
</reference>
<name>A0ABV4CSE3_9PSEU</name>
<keyword evidence="2" id="KW-1185">Reference proteome</keyword>
<organism evidence="1 2">
    <name type="scientific">Saccharopolyspora cebuensis</name>
    <dbReference type="NCBI Taxonomy" id="418759"/>
    <lineage>
        <taxon>Bacteria</taxon>
        <taxon>Bacillati</taxon>
        <taxon>Actinomycetota</taxon>
        <taxon>Actinomycetes</taxon>
        <taxon>Pseudonocardiales</taxon>
        <taxon>Pseudonocardiaceae</taxon>
        <taxon>Saccharopolyspora</taxon>
    </lineage>
</organism>